<dbReference type="InterPro" id="IPR046335">
    <property type="entry name" value="LacI/GalR-like_sensor"/>
</dbReference>
<dbReference type="InterPro" id="IPR000843">
    <property type="entry name" value="HTH_LacI"/>
</dbReference>
<evidence type="ECO:0000313" key="7">
    <source>
        <dbReference type="Proteomes" id="UP000460549"/>
    </source>
</evidence>
<dbReference type="InterPro" id="IPR028082">
    <property type="entry name" value="Peripla_BP_I"/>
</dbReference>
<accession>A0A7X2PCM2</accession>
<dbReference type="InterPro" id="IPR001387">
    <property type="entry name" value="Cro/C1-type_HTH"/>
</dbReference>
<dbReference type="GO" id="GO:0000976">
    <property type="term" value="F:transcription cis-regulatory region binding"/>
    <property type="evidence" value="ECO:0007669"/>
    <property type="project" value="TreeGrafter"/>
</dbReference>
<feature type="domain" description="HTH lacI-type" evidence="4">
    <location>
        <begin position="6"/>
        <end position="60"/>
    </location>
</feature>
<evidence type="ECO:0000256" key="3">
    <source>
        <dbReference type="ARBA" id="ARBA00023163"/>
    </source>
</evidence>
<evidence type="ECO:0000256" key="2">
    <source>
        <dbReference type="ARBA" id="ARBA00023125"/>
    </source>
</evidence>
<protein>
    <submittedName>
        <fullName evidence="6">LacI family transcriptional regulator</fullName>
    </submittedName>
</protein>
<dbReference type="GO" id="GO:0003700">
    <property type="term" value="F:DNA-binding transcription factor activity"/>
    <property type="evidence" value="ECO:0007669"/>
    <property type="project" value="TreeGrafter"/>
</dbReference>
<dbReference type="CDD" id="cd01392">
    <property type="entry name" value="HTH_LacI"/>
    <property type="match status" value="1"/>
</dbReference>
<keyword evidence="3" id="KW-0804">Transcription</keyword>
<sequence length="332" mass="37510">MSSDRVTIQDIAFELGVSTATVSNVINGKTKKISDETISLVERKLEEMGYLPRQARIMMGKNPSRLVGLIINDHEKYEGHPLEDGYMSKLVNSLAIESERRGLLLIVKLATRIDDVPLLASLWNMSAVMVQGFCEVDYQYLKNQMHRPLIIFDGFFPANDSYVNLEVDNYQGGVVAGEYLRKMGHSRVLCLSDNNICLDALRFQGLCSIIPQSNLMIIPKLKKERESFYKSNLDEILKYSAVFAVSDYYALDLIRNLQASGVKIPQDISVLGFDDTAISADTFPPLTTIRQDCEKRASIAFDLIYELERDINLRKVVSLPVEVVERETVKKI</sequence>
<evidence type="ECO:0000313" key="6">
    <source>
        <dbReference type="EMBL" id="MSU06402.1"/>
    </source>
</evidence>
<dbReference type="EMBL" id="VUNN01000010">
    <property type="protein sequence ID" value="MSU06402.1"/>
    <property type="molecule type" value="Genomic_DNA"/>
</dbReference>
<evidence type="ECO:0000259" key="5">
    <source>
        <dbReference type="PROSITE" id="PS50943"/>
    </source>
</evidence>
<feature type="domain" description="HTH cro/C1-type" evidence="5">
    <location>
        <begin position="7"/>
        <end position="51"/>
    </location>
</feature>
<name>A0A7X2PCM2_9SPIO</name>
<keyword evidence="1" id="KW-0805">Transcription regulation</keyword>
<dbReference type="Pfam" id="PF13377">
    <property type="entry name" value="Peripla_BP_3"/>
    <property type="match status" value="1"/>
</dbReference>
<dbReference type="SUPFAM" id="SSF47413">
    <property type="entry name" value="lambda repressor-like DNA-binding domains"/>
    <property type="match status" value="1"/>
</dbReference>
<dbReference type="PANTHER" id="PTHR30146">
    <property type="entry name" value="LACI-RELATED TRANSCRIPTIONAL REPRESSOR"/>
    <property type="match status" value="1"/>
</dbReference>
<dbReference type="Proteomes" id="UP000460549">
    <property type="component" value="Unassembled WGS sequence"/>
</dbReference>
<dbReference type="InterPro" id="IPR010982">
    <property type="entry name" value="Lambda_DNA-bd_dom_sf"/>
</dbReference>
<dbReference type="Gene3D" id="3.40.50.2300">
    <property type="match status" value="2"/>
</dbReference>
<dbReference type="PROSITE" id="PS50943">
    <property type="entry name" value="HTH_CROC1"/>
    <property type="match status" value="1"/>
</dbReference>
<dbReference type="SUPFAM" id="SSF53822">
    <property type="entry name" value="Periplasmic binding protein-like I"/>
    <property type="match status" value="1"/>
</dbReference>
<evidence type="ECO:0000256" key="1">
    <source>
        <dbReference type="ARBA" id="ARBA00023015"/>
    </source>
</evidence>
<dbReference type="PANTHER" id="PTHR30146:SF24">
    <property type="entry name" value="XYLOSE OPERON REGULATORY PROTEIN"/>
    <property type="match status" value="1"/>
</dbReference>
<keyword evidence="2" id="KW-0238">DNA-binding</keyword>
<reference evidence="6 7" key="1">
    <citation type="submission" date="2019-08" db="EMBL/GenBank/DDBJ databases">
        <title>In-depth cultivation of the pig gut microbiome towards novel bacterial diversity and tailored functional studies.</title>
        <authorList>
            <person name="Wylensek D."/>
            <person name="Hitch T.C.A."/>
            <person name="Clavel T."/>
        </authorList>
    </citation>
    <scope>NUCLEOTIDE SEQUENCE [LARGE SCALE GENOMIC DNA]</scope>
    <source>
        <strain evidence="6 7">NM-380-WT-3C1</strain>
    </source>
</reference>
<dbReference type="AlphaFoldDB" id="A0A7X2PCM2"/>
<evidence type="ECO:0000259" key="4">
    <source>
        <dbReference type="PROSITE" id="PS50932"/>
    </source>
</evidence>
<dbReference type="RefSeq" id="WP_154425373.1">
    <property type="nucleotide sequence ID" value="NZ_VUNN01000010.1"/>
</dbReference>
<proteinExistence type="predicted"/>
<dbReference type="PROSITE" id="PS50932">
    <property type="entry name" value="HTH_LACI_2"/>
    <property type="match status" value="1"/>
</dbReference>
<keyword evidence="7" id="KW-1185">Reference proteome</keyword>
<dbReference type="Gene3D" id="1.10.260.40">
    <property type="entry name" value="lambda repressor-like DNA-binding domains"/>
    <property type="match status" value="1"/>
</dbReference>
<gene>
    <name evidence="6" type="ORF">FYJ80_06355</name>
</gene>
<dbReference type="SMART" id="SM00354">
    <property type="entry name" value="HTH_LACI"/>
    <property type="match status" value="1"/>
</dbReference>
<dbReference type="Pfam" id="PF00356">
    <property type="entry name" value="LacI"/>
    <property type="match status" value="1"/>
</dbReference>
<comment type="caution">
    <text evidence="6">The sequence shown here is derived from an EMBL/GenBank/DDBJ whole genome shotgun (WGS) entry which is preliminary data.</text>
</comment>
<organism evidence="6 7">
    <name type="scientific">Bullifex porci</name>
    <dbReference type="NCBI Taxonomy" id="2606638"/>
    <lineage>
        <taxon>Bacteria</taxon>
        <taxon>Pseudomonadati</taxon>
        <taxon>Spirochaetota</taxon>
        <taxon>Spirochaetia</taxon>
        <taxon>Spirochaetales</taxon>
        <taxon>Spirochaetaceae</taxon>
        <taxon>Bullifex</taxon>
    </lineage>
</organism>